<name>A0A089NJE5_9BACL</name>
<dbReference type="STRING" id="189425.PGRAT_17300"/>
<protein>
    <submittedName>
        <fullName evidence="1">Uncharacterized protein</fullName>
    </submittedName>
</protein>
<dbReference type="EMBL" id="CP009287">
    <property type="protein sequence ID" value="AIQ69189.1"/>
    <property type="molecule type" value="Genomic_DNA"/>
</dbReference>
<proteinExistence type="predicted"/>
<dbReference type="HOGENOM" id="CLU_2808334_0_0_9"/>
<reference evidence="1 2" key="1">
    <citation type="submission" date="2014-08" db="EMBL/GenBank/DDBJ databases">
        <title>Comparative genomics of the Paenibacillus odorifer group.</title>
        <authorList>
            <person name="den Bakker H.C."/>
            <person name="Tsai Y.-C."/>
            <person name="Martin N."/>
            <person name="Korlach J."/>
            <person name="Wiedmann M."/>
        </authorList>
    </citation>
    <scope>NUCLEOTIDE SEQUENCE [LARGE SCALE GENOMIC DNA]</scope>
    <source>
        <strain evidence="1 2">DSM 15220</strain>
    </source>
</reference>
<keyword evidence="2" id="KW-1185">Reference proteome</keyword>
<dbReference type="Proteomes" id="UP000029500">
    <property type="component" value="Chromosome"/>
</dbReference>
<dbReference type="KEGG" id="pgm:PGRAT_17300"/>
<evidence type="ECO:0000313" key="1">
    <source>
        <dbReference type="EMBL" id="AIQ69189.1"/>
    </source>
</evidence>
<evidence type="ECO:0000313" key="2">
    <source>
        <dbReference type="Proteomes" id="UP000029500"/>
    </source>
</evidence>
<gene>
    <name evidence="1" type="ORF">PGRAT_17300</name>
</gene>
<sequence length="67" mass="8330">MQVNAAADALDYDKYPDVLKRLSAIRTREIFWWLLQNRDMNWQTKLHWRIRVEERMVPFVKWNHLCL</sequence>
<accession>A0A089NJE5</accession>
<organism evidence="1 2">
    <name type="scientific">Paenibacillus graminis</name>
    <dbReference type="NCBI Taxonomy" id="189425"/>
    <lineage>
        <taxon>Bacteria</taxon>
        <taxon>Bacillati</taxon>
        <taxon>Bacillota</taxon>
        <taxon>Bacilli</taxon>
        <taxon>Bacillales</taxon>
        <taxon>Paenibacillaceae</taxon>
        <taxon>Paenibacillus</taxon>
    </lineage>
</organism>
<dbReference type="AlphaFoldDB" id="A0A089NJE5"/>